<dbReference type="Pfam" id="PF07717">
    <property type="entry name" value="OB_NTP_bind"/>
    <property type="match status" value="1"/>
</dbReference>
<feature type="non-terminal residue" evidence="3">
    <location>
        <position position="1"/>
    </location>
</feature>
<evidence type="ECO:0000313" key="3">
    <source>
        <dbReference type="EMBL" id="CAE8700232.1"/>
    </source>
</evidence>
<evidence type="ECO:0000259" key="2">
    <source>
        <dbReference type="Pfam" id="PF23362"/>
    </source>
</evidence>
<evidence type="ECO:0000259" key="1">
    <source>
        <dbReference type="Pfam" id="PF07717"/>
    </source>
</evidence>
<reference evidence="3" key="1">
    <citation type="submission" date="2021-02" db="EMBL/GenBank/DDBJ databases">
        <authorList>
            <person name="Dougan E. K."/>
            <person name="Rhodes N."/>
            <person name="Thang M."/>
            <person name="Chan C."/>
        </authorList>
    </citation>
    <scope>NUCLEOTIDE SEQUENCE</scope>
</reference>
<proteinExistence type="predicted"/>
<dbReference type="EMBL" id="CAJNNW010029430">
    <property type="protein sequence ID" value="CAE8700232.1"/>
    <property type="molecule type" value="Genomic_DNA"/>
</dbReference>
<feature type="domain" description="ATP-dependent RNA helicase DHX37-like C-terminal" evidence="2">
    <location>
        <begin position="230"/>
        <end position="298"/>
    </location>
</feature>
<dbReference type="InterPro" id="IPR011709">
    <property type="entry name" value="DEAD-box_helicase_OB_fold"/>
</dbReference>
<dbReference type="InterPro" id="IPR056371">
    <property type="entry name" value="DHX37-like_C"/>
</dbReference>
<dbReference type="Proteomes" id="UP000626109">
    <property type="component" value="Unassembled WGS sequence"/>
</dbReference>
<comment type="caution">
    <text evidence="3">The sequence shown here is derived from an EMBL/GenBank/DDBJ whole genome shotgun (WGS) entry which is preliminary data.</text>
</comment>
<evidence type="ECO:0000313" key="4">
    <source>
        <dbReference type="Proteomes" id="UP000626109"/>
    </source>
</evidence>
<protein>
    <submittedName>
        <fullName evidence="3">Uncharacterized protein</fullName>
    </submittedName>
</protein>
<sequence>GYSWAISGGEEAAEHFCGQNKINARQASEAHSLMQQLAELVQRRLSLASSGMELELPLRLRPPTSLQAKLIRECVLDGLIDHVAVACPDLGSHAYICADLGREKPVFIHNSSNTFRYRPSPSVIVFNEIISTHKHFMRDCIGVDPLLLAKRAALGKSPLLQLGEFLPVPAPRYMPEQDTVLAFASPSYVPLDHMLPTVEVDVPADTIFRYKVLAKALLEGQVIPGFPSVNLLARPSLVLHAPTNPRVAGIVSPLWQNKVGSRAQLIERWAVDSRFLLEGFLKWIPASMHEDVRLNWPPKASKQSAARRRGDENFR</sequence>
<dbReference type="Pfam" id="PF23362">
    <property type="entry name" value="DHX37_C"/>
    <property type="match status" value="1"/>
</dbReference>
<gene>
    <name evidence="3" type="ORF">PGLA2088_LOCUS31515</name>
</gene>
<feature type="domain" description="DEAD-box helicase OB fold" evidence="1">
    <location>
        <begin position="71"/>
        <end position="150"/>
    </location>
</feature>
<dbReference type="AlphaFoldDB" id="A0A813KE73"/>
<organism evidence="3 4">
    <name type="scientific">Polarella glacialis</name>
    <name type="common">Dinoflagellate</name>
    <dbReference type="NCBI Taxonomy" id="89957"/>
    <lineage>
        <taxon>Eukaryota</taxon>
        <taxon>Sar</taxon>
        <taxon>Alveolata</taxon>
        <taxon>Dinophyceae</taxon>
        <taxon>Suessiales</taxon>
        <taxon>Suessiaceae</taxon>
        <taxon>Polarella</taxon>
    </lineage>
</organism>
<name>A0A813KE73_POLGL</name>
<accession>A0A813KE73</accession>